<keyword evidence="5 11" id="KW-0812">Transmembrane</keyword>
<dbReference type="Proteomes" id="UP000253727">
    <property type="component" value="Unassembled WGS sequence"/>
</dbReference>
<evidence type="ECO:0000256" key="7">
    <source>
        <dbReference type="ARBA" id="ARBA00023065"/>
    </source>
</evidence>
<evidence type="ECO:0000256" key="10">
    <source>
        <dbReference type="ARBA" id="ARBA00023237"/>
    </source>
</evidence>
<feature type="chain" id="PRO_5016720264" description="TonB-dependent receptor" evidence="14">
    <location>
        <begin position="25"/>
        <end position="885"/>
    </location>
</feature>
<evidence type="ECO:0000256" key="3">
    <source>
        <dbReference type="ARBA" id="ARBA00022452"/>
    </source>
</evidence>
<keyword evidence="14" id="KW-0732">Signal</keyword>
<dbReference type="EMBL" id="QBKA01000002">
    <property type="protein sequence ID" value="RDC58957.1"/>
    <property type="molecule type" value="Genomic_DNA"/>
</dbReference>
<keyword evidence="9 11" id="KW-0472">Membrane</keyword>
<dbReference type="InterPro" id="IPR012910">
    <property type="entry name" value="Plug_dom"/>
</dbReference>
<keyword evidence="8 12" id="KW-0798">TonB box</keyword>
<dbReference type="InterPro" id="IPR039426">
    <property type="entry name" value="TonB-dep_rcpt-like"/>
</dbReference>
<dbReference type="OrthoDB" id="9760333at2"/>
<organism evidence="17 18">
    <name type="scientific">Alteripontixanthobacter maritimus</name>
    <dbReference type="NCBI Taxonomy" id="2161824"/>
    <lineage>
        <taxon>Bacteria</taxon>
        <taxon>Pseudomonadati</taxon>
        <taxon>Pseudomonadota</taxon>
        <taxon>Alphaproteobacteria</taxon>
        <taxon>Sphingomonadales</taxon>
        <taxon>Erythrobacteraceae</taxon>
        <taxon>Alteripontixanthobacter</taxon>
    </lineage>
</organism>
<keyword evidence="18" id="KW-1185">Reference proteome</keyword>
<evidence type="ECO:0000313" key="18">
    <source>
        <dbReference type="Proteomes" id="UP000253727"/>
    </source>
</evidence>
<feature type="domain" description="TonB-dependent receptor plug" evidence="16">
    <location>
        <begin position="61"/>
        <end position="175"/>
    </location>
</feature>
<feature type="domain" description="TonB-dependent receptor-like beta-barrel" evidence="15">
    <location>
        <begin position="378"/>
        <end position="850"/>
    </location>
</feature>
<evidence type="ECO:0000256" key="1">
    <source>
        <dbReference type="ARBA" id="ARBA00004571"/>
    </source>
</evidence>
<sequence length="885" mass="94878">MIDLRSGASFGALAIATIAMPAMAQDTTPAPTPAAPTSAQQPRTGGVQEIIVTATKQSENLQDVPISVAAIGEEALDDLGIDTFDDYLVQLPTVTAGGSGPGQSTIYIRGLASTTPNLTTAGVAGLAPNVALYLDEQPLGQPGRNLDVYAADLERIEVLSGPQGTLFGASSQAGVVRLITNKPDLVGFDAAVKLGTSITKGGDMSYKGEAMLNVPVSDNLALRGVVYYDEQGGYIDNVAGTRSAAESGRFRTAGTVRENGVPVSANRAGFQAGGPAAGTTFLLADNSALVEENFNDTTYKGFRASALWEITPNWTVTLAHSRQKVDSDGVFFADPALDLDDLEIQRFEDDDLDDKYSNTAFTAEVDALGLDFVYTGAYTDRETNQRVDYSDYLFVGQYLPYYICDTAVVYPTYVAAAPANPTCQAPNLFVTSRTNTTVFTQEFRVSTDQLARIRATAGVFYSDLELKELNDFSYPGNVDVRGSDGVTTGFLPNFPLTNVGSPAGRINSASPGFFTEAGPFPDTTIFRNDIRRTDQQFGVFGEVGFDVVPDLLTVNLGARYYNVEVDLDGSANSSFFNLRSPVFGANTGVPLNQRVDQQRGGTNISAQFAADNTVGAPDKAKTEGVIFKGTVTLTPSDDLLFYATYSEGFRPGLLNRPGGAAGPNGFTVPFALDTDEVKNYEIGYKTDLLNGQLRLNGSIFYVDISNLQTTIFDPSITNLFFSDNAANAEIKGLEGEFTIAPYSLDGLTVTGAFSILDTEVTEVLTPTNDVLEGSELAYAPSFQGNLRARYEFPLGGDLEAHIQPQVVYSSSKFTDIIQINRLELESYTTFGLSAGVSTGTYSFEVYGENLTDERAQIAGDFINDRARITTNRPLTVGLRASYNFF</sequence>
<dbReference type="GO" id="GO:0009279">
    <property type="term" value="C:cell outer membrane"/>
    <property type="evidence" value="ECO:0007669"/>
    <property type="project" value="UniProtKB-SubCell"/>
</dbReference>
<evidence type="ECO:0000256" key="9">
    <source>
        <dbReference type="ARBA" id="ARBA00023136"/>
    </source>
</evidence>
<evidence type="ECO:0000256" key="14">
    <source>
        <dbReference type="SAM" id="SignalP"/>
    </source>
</evidence>
<comment type="subcellular location">
    <subcellularLocation>
        <location evidence="1 11">Cell outer membrane</location>
        <topology evidence="1 11">Multi-pass membrane protein</topology>
    </subcellularLocation>
</comment>
<keyword evidence="10 11" id="KW-0998">Cell outer membrane</keyword>
<evidence type="ECO:0000259" key="16">
    <source>
        <dbReference type="Pfam" id="PF07715"/>
    </source>
</evidence>
<dbReference type="InterPro" id="IPR036942">
    <property type="entry name" value="Beta-barrel_TonB_sf"/>
</dbReference>
<evidence type="ECO:0000256" key="11">
    <source>
        <dbReference type="PROSITE-ProRule" id="PRU01360"/>
    </source>
</evidence>
<evidence type="ECO:0000256" key="12">
    <source>
        <dbReference type="RuleBase" id="RU003357"/>
    </source>
</evidence>
<comment type="similarity">
    <text evidence="11 12">Belongs to the TonB-dependent receptor family.</text>
</comment>
<feature type="region of interest" description="Disordered" evidence="13">
    <location>
        <begin position="25"/>
        <end position="44"/>
    </location>
</feature>
<dbReference type="Gene3D" id="2.40.170.20">
    <property type="entry name" value="TonB-dependent receptor, beta-barrel domain"/>
    <property type="match status" value="2"/>
</dbReference>
<evidence type="ECO:0000313" key="17">
    <source>
        <dbReference type="EMBL" id="RDC58957.1"/>
    </source>
</evidence>
<dbReference type="RefSeq" id="WP_115365396.1">
    <property type="nucleotide sequence ID" value="NZ_QBKA01000002.1"/>
</dbReference>
<keyword evidence="4" id="KW-0410">Iron transport</keyword>
<keyword evidence="6" id="KW-0408">Iron</keyword>
<dbReference type="PROSITE" id="PS52016">
    <property type="entry name" value="TONB_DEPENDENT_REC_3"/>
    <property type="match status" value="1"/>
</dbReference>
<evidence type="ECO:0000256" key="4">
    <source>
        <dbReference type="ARBA" id="ARBA00022496"/>
    </source>
</evidence>
<dbReference type="PANTHER" id="PTHR32552">
    <property type="entry name" value="FERRICHROME IRON RECEPTOR-RELATED"/>
    <property type="match status" value="1"/>
</dbReference>
<reference evidence="17 18" key="1">
    <citation type="submission" date="2018-04" db="EMBL/GenBank/DDBJ databases">
        <title>Altererythrobacter sp. HME9302 genome sequencing and assembly.</title>
        <authorList>
            <person name="Kang H."/>
            <person name="Kim H."/>
            <person name="Joh K."/>
        </authorList>
    </citation>
    <scope>NUCLEOTIDE SEQUENCE [LARGE SCALE GENOMIC DNA]</scope>
    <source>
        <strain evidence="17 18">HME9302</strain>
    </source>
</reference>
<dbReference type="GO" id="GO:0006826">
    <property type="term" value="P:iron ion transport"/>
    <property type="evidence" value="ECO:0007669"/>
    <property type="project" value="UniProtKB-KW"/>
</dbReference>
<evidence type="ECO:0000259" key="15">
    <source>
        <dbReference type="Pfam" id="PF00593"/>
    </source>
</evidence>
<feature type="compositionally biased region" description="Low complexity" evidence="13">
    <location>
        <begin position="25"/>
        <end position="42"/>
    </location>
</feature>
<evidence type="ECO:0000256" key="2">
    <source>
        <dbReference type="ARBA" id="ARBA00022448"/>
    </source>
</evidence>
<dbReference type="SUPFAM" id="SSF56935">
    <property type="entry name" value="Porins"/>
    <property type="match status" value="1"/>
</dbReference>
<comment type="caution">
    <text evidence="17">The sequence shown here is derived from an EMBL/GenBank/DDBJ whole genome shotgun (WGS) entry which is preliminary data.</text>
</comment>
<dbReference type="InterPro" id="IPR000531">
    <property type="entry name" value="Beta-barrel_TonB"/>
</dbReference>
<evidence type="ECO:0000256" key="5">
    <source>
        <dbReference type="ARBA" id="ARBA00022692"/>
    </source>
</evidence>
<protein>
    <recommendedName>
        <fullName evidence="19">TonB-dependent receptor</fullName>
    </recommendedName>
</protein>
<keyword evidence="3 11" id="KW-1134">Transmembrane beta strand</keyword>
<accession>A0A369Q6L8</accession>
<evidence type="ECO:0000256" key="6">
    <source>
        <dbReference type="ARBA" id="ARBA00023004"/>
    </source>
</evidence>
<keyword evidence="2 11" id="KW-0813">Transport</keyword>
<evidence type="ECO:0000256" key="13">
    <source>
        <dbReference type="SAM" id="MobiDB-lite"/>
    </source>
</evidence>
<dbReference type="PANTHER" id="PTHR32552:SF81">
    <property type="entry name" value="TONB-DEPENDENT OUTER MEMBRANE RECEPTOR"/>
    <property type="match status" value="1"/>
</dbReference>
<dbReference type="AlphaFoldDB" id="A0A369Q6L8"/>
<feature type="signal peptide" evidence="14">
    <location>
        <begin position="1"/>
        <end position="24"/>
    </location>
</feature>
<evidence type="ECO:0008006" key="19">
    <source>
        <dbReference type="Google" id="ProtNLM"/>
    </source>
</evidence>
<name>A0A369Q6L8_9SPHN</name>
<evidence type="ECO:0000256" key="8">
    <source>
        <dbReference type="ARBA" id="ARBA00023077"/>
    </source>
</evidence>
<proteinExistence type="inferred from homology"/>
<dbReference type="Pfam" id="PF00593">
    <property type="entry name" value="TonB_dep_Rec_b-barrel"/>
    <property type="match status" value="1"/>
</dbReference>
<dbReference type="Pfam" id="PF07715">
    <property type="entry name" value="Plug"/>
    <property type="match status" value="1"/>
</dbReference>
<gene>
    <name evidence="17" type="ORF">HME9302_00133</name>
</gene>
<keyword evidence="7" id="KW-0406">Ion transport</keyword>